<sequence length="131" mass="14629">MATQVDPPNGVKNQGKHYFSMWQTLFEIDTEYVSITPIGRGASGVVCSSVNTERLKYIHSANFLHRDLKPALICFRRCSFLTHPSKRISVTEALQHPYLAPLYDPSSNPPAEVPIDLDVDVDEDEDLGALL</sequence>
<proteinExistence type="predicted"/>
<gene>
    <name evidence="1" type="ORF">Bca52824_059639</name>
</gene>
<dbReference type="EMBL" id="JAAMPC010000012">
    <property type="protein sequence ID" value="KAG2277084.1"/>
    <property type="molecule type" value="Genomic_DNA"/>
</dbReference>
<evidence type="ECO:0000313" key="2">
    <source>
        <dbReference type="Proteomes" id="UP000886595"/>
    </source>
</evidence>
<reference evidence="1 2" key="1">
    <citation type="submission" date="2020-02" db="EMBL/GenBank/DDBJ databases">
        <authorList>
            <person name="Ma Q."/>
            <person name="Huang Y."/>
            <person name="Song X."/>
            <person name="Pei D."/>
        </authorList>
    </citation>
    <scope>NUCLEOTIDE SEQUENCE [LARGE SCALE GENOMIC DNA]</scope>
    <source>
        <strain evidence="1">Sxm20200214</strain>
        <tissue evidence="1">Leaf</tissue>
    </source>
</reference>
<dbReference type="Gene3D" id="3.30.200.20">
    <property type="entry name" value="Phosphorylase Kinase, domain 1"/>
    <property type="match status" value="1"/>
</dbReference>
<dbReference type="Proteomes" id="UP000886595">
    <property type="component" value="Unassembled WGS sequence"/>
</dbReference>
<dbReference type="InterPro" id="IPR011009">
    <property type="entry name" value="Kinase-like_dom_sf"/>
</dbReference>
<accession>A0A8X7QUN4</accession>
<comment type="caution">
    <text evidence="1">The sequence shown here is derived from an EMBL/GenBank/DDBJ whole genome shotgun (WGS) entry which is preliminary data.</text>
</comment>
<dbReference type="SUPFAM" id="SSF56112">
    <property type="entry name" value="Protein kinase-like (PK-like)"/>
    <property type="match status" value="1"/>
</dbReference>
<name>A0A8X7QUN4_BRACI</name>
<keyword evidence="2" id="KW-1185">Reference proteome</keyword>
<dbReference type="AlphaFoldDB" id="A0A8X7QUN4"/>
<dbReference type="OrthoDB" id="1090095at2759"/>
<evidence type="ECO:0008006" key="3">
    <source>
        <dbReference type="Google" id="ProtNLM"/>
    </source>
</evidence>
<protein>
    <recommendedName>
        <fullName evidence="3">Protein kinase domain-containing protein</fullName>
    </recommendedName>
</protein>
<organism evidence="1 2">
    <name type="scientific">Brassica carinata</name>
    <name type="common">Ethiopian mustard</name>
    <name type="synonym">Abyssinian cabbage</name>
    <dbReference type="NCBI Taxonomy" id="52824"/>
    <lineage>
        <taxon>Eukaryota</taxon>
        <taxon>Viridiplantae</taxon>
        <taxon>Streptophyta</taxon>
        <taxon>Embryophyta</taxon>
        <taxon>Tracheophyta</taxon>
        <taxon>Spermatophyta</taxon>
        <taxon>Magnoliopsida</taxon>
        <taxon>eudicotyledons</taxon>
        <taxon>Gunneridae</taxon>
        <taxon>Pentapetalae</taxon>
        <taxon>rosids</taxon>
        <taxon>malvids</taxon>
        <taxon>Brassicales</taxon>
        <taxon>Brassicaceae</taxon>
        <taxon>Brassiceae</taxon>
        <taxon>Brassica</taxon>
    </lineage>
</organism>
<dbReference type="Gene3D" id="1.10.510.10">
    <property type="entry name" value="Transferase(Phosphotransferase) domain 1"/>
    <property type="match status" value="1"/>
</dbReference>
<evidence type="ECO:0000313" key="1">
    <source>
        <dbReference type="EMBL" id="KAG2277084.1"/>
    </source>
</evidence>